<dbReference type="PANTHER" id="PTHR48407">
    <property type="entry name" value="CRANIOFACIAL DEVELOPMENT PROTEIN 1"/>
    <property type="match status" value="1"/>
</dbReference>
<keyword evidence="5" id="KW-1185">Reference proteome</keyword>
<dbReference type="RefSeq" id="XP_011495562.1">
    <property type="nucleotide sequence ID" value="XM_011497260.1"/>
</dbReference>
<dbReference type="PANTHER" id="PTHR48407:SF1">
    <property type="entry name" value="CRANIOFACIAL DEVELOPMENT PROTEIN 1"/>
    <property type="match status" value="1"/>
</dbReference>
<organism evidence="5 7">
    <name type="scientific">Ceratosolen solmsi marchali</name>
    <dbReference type="NCBI Taxonomy" id="326594"/>
    <lineage>
        <taxon>Eukaryota</taxon>
        <taxon>Metazoa</taxon>
        <taxon>Ecdysozoa</taxon>
        <taxon>Arthropoda</taxon>
        <taxon>Hexapoda</taxon>
        <taxon>Insecta</taxon>
        <taxon>Pterygota</taxon>
        <taxon>Neoptera</taxon>
        <taxon>Endopterygota</taxon>
        <taxon>Hymenoptera</taxon>
        <taxon>Apocrita</taxon>
        <taxon>Proctotrupomorpha</taxon>
        <taxon>Chalcidoidea</taxon>
        <taxon>Agaonidae</taxon>
        <taxon>Agaoninae</taxon>
        <taxon>Ceratosolen</taxon>
    </lineage>
</organism>
<evidence type="ECO:0000259" key="4">
    <source>
        <dbReference type="PROSITE" id="PS51279"/>
    </source>
</evidence>
<feature type="compositionally biased region" description="Basic and acidic residues" evidence="3">
    <location>
        <begin position="37"/>
        <end position="46"/>
    </location>
</feature>
<name>A0AAJ6VP01_9HYME</name>
<evidence type="ECO:0000256" key="2">
    <source>
        <dbReference type="ARBA" id="ARBA00030244"/>
    </source>
</evidence>
<dbReference type="GeneID" id="105360358"/>
<dbReference type="Proteomes" id="UP000695007">
    <property type="component" value="Unplaced"/>
</dbReference>
<proteinExistence type="predicted"/>
<accession>A0AAJ6VP01</accession>
<gene>
    <name evidence="6 7" type="primary">LOC105360358</name>
</gene>
<feature type="region of interest" description="Disordered" evidence="3">
    <location>
        <begin position="1"/>
        <end position="64"/>
    </location>
</feature>
<evidence type="ECO:0000256" key="3">
    <source>
        <dbReference type="SAM" id="MobiDB-lite"/>
    </source>
</evidence>
<feature type="compositionally biased region" description="Basic and acidic residues" evidence="3">
    <location>
        <begin position="55"/>
        <end position="64"/>
    </location>
</feature>
<evidence type="ECO:0000256" key="1">
    <source>
        <dbReference type="ARBA" id="ARBA00019033"/>
    </source>
</evidence>
<feature type="domain" description="BCNT-C" evidence="4">
    <location>
        <begin position="186"/>
        <end position="266"/>
    </location>
</feature>
<dbReference type="InterPro" id="IPR011421">
    <property type="entry name" value="BCNT-C"/>
</dbReference>
<dbReference type="InterPro" id="IPR027124">
    <property type="entry name" value="Swc5/CFDP1/2"/>
</dbReference>
<dbReference type="RefSeq" id="XP_011495554.1">
    <property type="nucleotide sequence ID" value="XM_011497252.1"/>
</dbReference>
<feature type="compositionally biased region" description="Acidic residues" evidence="3">
    <location>
        <begin position="9"/>
        <end position="18"/>
    </location>
</feature>
<dbReference type="AlphaFoldDB" id="A0AAJ6VP01"/>
<evidence type="ECO:0000313" key="7">
    <source>
        <dbReference type="RefSeq" id="XP_011495562.1"/>
    </source>
</evidence>
<dbReference type="Pfam" id="PF07572">
    <property type="entry name" value="BCNT"/>
    <property type="match status" value="1"/>
</dbReference>
<protein>
    <recommendedName>
        <fullName evidence="1">Craniofacial development protein 1</fullName>
    </recommendedName>
    <alternativeName>
        <fullName evidence="2">Bucentaur</fullName>
    </alternativeName>
</protein>
<sequence>MMDVKDSESSDDDPDFEITLEHESSDVSLPSECEESNDTKTNDTHEKNHKKRKKDITNKKNVIDKKHSCTKNSLDSNDLILFPKEEKARAESLWQNFLKDTATSSKKQSHNSTTILSTNNLEINSNSSKEVNKKQIKYNSLIANADDTNANIVIEKIRNDKSSQILSNKDKDKLAASSQLHIQENIYKKRNISNMLSNLKKTTKLTTLEKSKLDWNKFKEEHNLEEEISCFNRGKSGYLERQDFLQRTDLKQFEIEKELRNVGKRKHDKVFHT</sequence>
<evidence type="ECO:0000313" key="6">
    <source>
        <dbReference type="RefSeq" id="XP_011495554.1"/>
    </source>
</evidence>
<dbReference type="CTD" id="7354404"/>
<evidence type="ECO:0000313" key="5">
    <source>
        <dbReference type="Proteomes" id="UP000695007"/>
    </source>
</evidence>
<dbReference type="KEGG" id="csol:105360358"/>
<reference evidence="6 7" key="1">
    <citation type="submission" date="2025-04" db="UniProtKB">
        <authorList>
            <consortium name="RefSeq"/>
        </authorList>
    </citation>
    <scope>IDENTIFICATION</scope>
</reference>
<dbReference type="GO" id="GO:0000812">
    <property type="term" value="C:Swr1 complex"/>
    <property type="evidence" value="ECO:0007669"/>
    <property type="project" value="TreeGrafter"/>
</dbReference>
<dbReference type="PROSITE" id="PS51279">
    <property type="entry name" value="BCNT_C"/>
    <property type="match status" value="1"/>
</dbReference>